<dbReference type="STRING" id="341036.SAMN05660649_02453"/>
<accession>A0A1I2U860</accession>
<dbReference type="Proteomes" id="UP000199337">
    <property type="component" value="Unassembled WGS sequence"/>
</dbReference>
<reference evidence="2" key="1">
    <citation type="submission" date="2016-10" db="EMBL/GenBank/DDBJ databases">
        <authorList>
            <person name="Varghese N."/>
            <person name="Submissions S."/>
        </authorList>
    </citation>
    <scope>NUCLEOTIDE SEQUENCE [LARGE SCALE GENOMIC DNA]</scope>
    <source>
        <strain evidence="2">DSM 17038</strain>
    </source>
</reference>
<proteinExistence type="predicted"/>
<gene>
    <name evidence="1" type="ORF">SAMN05660649_02453</name>
</gene>
<evidence type="ECO:0000313" key="1">
    <source>
        <dbReference type="EMBL" id="SFG71006.1"/>
    </source>
</evidence>
<sequence>MLFCALVSYGRDCPTNQQPANLACGQYSDGQWHDKDKDDLKLDGSSGGTPATPTYNAVVFSGIGSAETAK</sequence>
<dbReference type="AlphaFoldDB" id="A0A1I2U860"/>
<name>A0A1I2U860_9FIRM</name>
<organism evidence="1 2">
    <name type="scientific">Desulfotruncus arcticus DSM 17038</name>
    <dbReference type="NCBI Taxonomy" id="1121424"/>
    <lineage>
        <taxon>Bacteria</taxon>
        <taxon>Bacillati</taxon>
        <taxon>Bacillota</taxon>
        <taxon>Clostridia</taxon>
        <taxon>Eubacteriales</taxon>
        <taxon>Desulfallaceae</taxon>
        <taxon>Desulfotruncus</taxon>
    </lineage>
</organism>
<evidence type="ECO:0000313" key="2">
    <source>
        <dbReference type="Proteomes" id="UP000199337"/>
    </source>
</evidence>
<keyword evidence="2" id="KW-1185">Reference proteome</keyword>
<dbReference type="RefSeq" id="WP_092471655.1">
    <property type="nucleotide sequence ID" value="NZ_FOOX01000008.1"/>
</dbReference>
<protein>
    <submittedName>
        <fullName evidence="1">Uncharacterized protein</fullName>
    </submittedName>
</protein>
<dbReference type="EMBL" id="FOOX01000008">
    <property type="protein sequence ID" value="SFG71006.1"/>
    <property type="molecule type" value="Genomic_DNA"/>
</dbReference>